<dbReference type="GO" id="GO:0000256">
    <property type="term" value="P:allantoin catabolic process"/>
    <property type="evidence" value="ECO:0007669"/>
    <property type="project" value="UniProtKB-UniRule"/>
</dbReference>
<dbReference type="GO" id="GO:0050385">
    <property type="term" value="F:ureidoglycolate lyase activity"/>
    <property type="evidence" value="ECO:0007669"/>
    <property type="project" value="UniProtKB-UniRule"/>
</dbReference>
<evidence type="ECO:0000256" key="2">
    <source>
        <dbReference type="ARBA" id="ARBA00022631"/>
    </source>
</evidence>
<dbReference type="Pfam" id="PF04115">
    <property type="entry name" value="Ureidogly_lyase"/>
    <property type="match status" value="1"/>
</dbReference>
<evidence type="ECO:0000256" key="1">
    <source>
        <dbReference type="ARBA" id="ARBA00011738"/>
    </source>
</evidence>
<accession>A0A7X0KLX4</accession>
<name>A0A7X0KLX4_9HYPH</name>
<comment type="similarity">
    <text evidence="5">Belongs to the ureidoglycolate lyase family.</text>
</comment>
<comment type="caution">
    <text evidence="6">The sequence shown here is derived from an EMBL/GenBank/DDBJ whole genome shotgun (WGS) entry which is preliminary data.</text>
</comment>
<dbReference type="GO" id="GO:0006145">
    <property type="term" value="P:purine nucleobase catabolic process"/>
    <property type="evidence" value="ECO:0007669"/>
    <property type="project" value="UniProtKB-UniRule"/>
</dbReference>
<dbReference type="InterPro" id="IPR047233">
    <property type="entry name" value="UAH_cupin"/>
</dbReference>
<organism evidence="6 7">
    <name type="scientific">Aminobacter aganoensis</name>
    <dbReference type="NCBI Taxonomy" id="83264"/>
    <lineage>
        <taxon>Bacteria</taxon>
        <taxon>Pseudomonadati</taxon>
        <taxon>Pseudomonadota</taxon>
        <taxon>Alphaproteobacteria</taxon>
        <taxon>Hyphomicrobiales</taxon>
        <taxon>Phyllobacteriaceae</taxon>
        <taxon>Aminobacter</taxon>
    </lineage>
</organism>
<dbReference type="NCBIfam" id="NF009932">
    <property type="entry name" value="PRK13395.1"/>
    <property type="match status" value="1"/>
</dbReference>
<dbReference type="InterPro" id="IPR007247">
    <property type="entry name" value="Ureidogly_lyase"/>
</dbReference>
<dbReference type="EC" id="4.3.2.3" evidence="5"/>
<evidence type="ECO:0000313" key="6">
    <source>
        <dbReference type="EMBL" id="MBB6355483.1"/>
    </source>
</evidence>
<dbReference type="PANTHER" id="PTHR21221:SF1">
    <property type="entry name" value="UREIDOGLYCOLATE LYASE"/>
    <property type="match status" value="1"/>
</dbReference>
<dbReference type="GO" id="GO:0004848">
    <property type="term" value="F:ureidoglycolate hydrolase activity"/>
    <property type="evidence" value="ECO:0007669"/>
    <property type="project" value="InterPro"/>
</dbReference>
<keyword evidence="3 5" id="KW-0456">Lyase</keyword>
<dbReference type="PANTHER" id="PTHR21221">
    <property type="entry name" value="UREIDOGLYCOLATE HYDROLASE"/>
    <property type="match status" value="1"/>
</dbReference>
<dbReference type="Gene3D" id="2.60.120.480">
    <property type="entry name" value="Ureidoglycolate hydrolase"/>
    <property type="match status" value="1"/>
</dbReference>
<keyword evidence="7" id="KW-1185">Reference proteome</keyword>
<dbReference type="Proteomes" id="UP000536262">
    <property type="component" value="Unassembled WGS sequence"/>
</dbReference>
<gene>
    <name evidence="5" type="primary">allA</name>
    <name evidence="6" type="ORF">GGR00_003287</name>
</gene>
<comment type="catalytic activity">
    <reaction evidence="4 5">
        <text>(S)-ureidoglycolate = urea + glyoxylate</text>
        <dbReference type="Rhea" id="RHEA:11304"/>
        <dbReference type="ChEBI" id="CHEBI:16199"/>
        <dbReference type="ChEBI" id="CHEBI:36655"/>
        <dbReference type="ChEBI" id="CHEBI:57296"/>
        <dbReference type="EC" id="4.3.2.3"/>
    </reaction>
</comment>
<dbReference type="EMBL" id="JACHOU010000008">
    <property type="protein sequence ID" value="MBB6355483.1"/>
    <property type="molecule type" value="Genomic_DNA"/>
</dbReference>
<dbReference type="UniPathway" id="UPA00395"/>
<evidence type="ECO:0000256" key="3">
    <source>
        <dbReference type="ARBA" id="ARBA00023239"/>
    </source>
</evidence>
<keyword evidence="2 5" id="KW-0659">Purine metabolism</keyword>
<proteinExistence type="inferred from homology"/>
<evidence type="ECO:0000256" key="4">
    <source>
        <dbReference type="ARBA" id="ARBA00047684"/>
    </source>
</evidence>
<protein>
    <recommendedName>
        <fullName evidence="5">Ureidoglycolate lyase</fullName>
        <ecNumber evidence="5">4.3.2.3</ecNumber>
    </recommendedName>
    <alternativeName>
        <fullName evidence="5">Ureidoglycolatase</fullName>
    </alternativeName>
</protein>
<comment type="pathway">
    <text evidence="5">Nitrogen metabolism; (S)-allantoin degradation.</text>
</comment>
<dbReference type="RefSeq" id="WP_184699993.1">
    <property type="nucleotide sequence ID" value="NZ_BAABEG010000001.1"/>
</dbReference>
<comment type="subunit">
    <text evidence="1 5">Homodimer.</text>
</comment>
<comment type="cofactor">
    <cofactor evidence="5">
        <name>Ni(2+)</name>
        <dbReference type="ChEBI" id="CHEBI:49786"/>
    </cofactor>
</comment>
<evidence type="ECO:0000313" key="7">
    <source>
        <dbReference type="Proteomes" id="UP000536262"/>
    </source>
</evidence>
<dbReference type="AlphaFoldDB" id="A0A7X0KLX4"/>
<dbReference type="HAMAP" id="MF_00616">
    <property type="entry name" value="Ureidogly_lyase"/>
    <property type="match status" value="1"/>
</dbReference>
<dbReference type="InterPro" id="IPR024060">
    <property type="entry name" value="Ureidoglycolate_lyase_dom_sf"/>
</dbReference>
<dbReference type="PIRSF" id="PIRSF017306">
    <property type="entry name" value="Ureidogly_hydro"/>
    <property type="match status" value="1"/>
</dbReference>
<comment type="function">
    <text evidence="5">Catalyzes the catabolism of the allantoin degradation intermediate (S)-ureidoglycolate, generating urea and glyoxylate. Involved in the utilization of allantoin as nitrogen source.</text>
</comment>
<reference evidence="6 7" key="1">
    <citation type="submission" date="2020-08" db="EMBL/GenBank/DDBJ databases">
        <title>Genomic Encyclopedia of Type Strains, Phase IV (KMG-IV): sequencing the most valuable type-strain genomes for metagenomic binning, comparative biology and taxonomic classification.</title>
        <authorList>
            <person name="Goeker M."/>
        </authorList>
    </citation>
    <scope>NUCLEOTIDE SEQUENCE [LARGE SCALE GENOMIC DNA]</scope>
    <source>
        <strain evidence="6 7">DSM 7051</strain>
    </source>
</reference>
<dbReference type="InterPro" id="IPR023525">
    <property type="entry name" value="Ureidogly_lyase_bac"/>
</dbReference>
<dbReference type="SUPFAM" id="SSF51182">
    <property type="entry name" value="RmlC-like cupins"/>
    <property type="match status" value="1"/>
</dbReference>
<evidence type="ECO:0000256" key="5">
    <source>
        <dbReference type="HAMAP-Rule" id="MF_00616"/>
    </source>
</evidence>
<sequence length="167" mass="18441">MPQIVDVEPLTRDRFREFGDVIEIDGDASYSINGGMADRFHDMAKVEASGPEGRVLISMVRSRHCELPLVVSAVERHPYGSQAFIPTKLGSFLVVVCLDRQGVPQAPRAFIAQPGQGVNYHSNVWHGVLSPLVNEQDFLVVDRGGLGSNLEEYNFAEPYVIEGNVRC</sequence>
<dbReference type="InterPro" id="IPR011051">
    <property type="entry name" value="RmlC_Cupin_sf"/>
</dbReference>
<dbReference type="CDD" id="cd20298">
    <property type="entry name" value="cupin_UAH"/>
    <property type="match status" value="1"/>
</dbReference>